<evidence type="ECO:0000313" key="7">
    <source>
        <dbReference type="EMBL" id="OEJ16208.1"/>
    </source>
</evidence>
<keyword evidence="4" id="KW-0788">Thiol protease</keyword>
<keyword evidence="7" id="KW-0687">Ribonucleoprotein</keyword>
<dbReference type="GO" id="GO:0042254">
    <property type="term" value="P:ribosome biogenesis"/>
    <property type="evidence" value="ECO:0007669"/>
    <property type="project" value="UniProtKB-KW"/>
</dbReference>
<dbReference type="Pfam" id="PF04327">
    <property type="entry name" value="Peptidase_Prp"/>
    <property type="match status" value="1"/>
</dbReference>
<dbReference type="SUPFAM" id="SSF118010">
    <property type="entry name" value="TM1457-like"/>
    <property type="match status" value="1"/>
</dbReference>
<comment type="caution">
    <text evidence="7">The sequence shown here is derived from an EMBL/GenBank/DDBJ whole genome shotgun (WGS) entry which is preliminary data.</text>
</comment>
<dbReference type="Proteomes" id="UP000095247">
    <property type="component" value="Unassembled WGS sequence"/>
</dbReference>
<sequence length="118" mass="13282">MASSVNVVYNIESIIQSITVEGHAGIKKSGEGYEVCIALSTLTQAMYKALLSIVGNKFLKYKINNGFLSLELVNFDKLENNKKIEYKIVSNGYLIGIKSLIKEYPDFIKYKEEYKNGT</sequence>
<dbReference type="GO" id="GO:0006508">
    <property type="term" value="P:proteolysis"/>
    <property type="evidence" value="ECO:0007669"/>
    <property type="project" value="UniProtKB-KW"/>
</dbReference>
<dbReference type="AlphaFoldDB" id="A0A1E5NJ70"/>
<gene>
    <name evidence="7" type="ORF">BFL38_12305</name>
</gene>
<evidence type="ECO:0000256" key="1">
    <source>
        <dbReference type="ARBA" id="ARBA00022517"/>
    </source>
</evidence>
<organism evidence="7 8">
    <name type="scientific">Brachyspira hampsonii</name>
    <dbReference type="NCBI Taxonomy" id="1287055"/>
    <lineage>
        <taxon>Bacteria</taxon>
        <taxon>Pseudomonadati</taxon>
        <taxon>Spirochaetota</taxon>
        <taxon>Spirochaetia</taxon>
        <taxon>Brachyspirales</taxon>
        <taxon>Brachyspiraceae</taxon>
        <taxon>Brachyspira</taxon>
    </lineage>
</organism>
<dbReference type="CDD" id="cd16332">
    <property type="entry name" value="Prp-like"/>
    <property type="match status" value="1"/>
</dbReference>
<protein>
    <recommendedName>
        <fullName evidence="6">Ribosomal processing cysteine protease Prp</fullName>
    </recommendedName>
</protein>
<dbReference type="GO" id="GO:0008234">
    <property type="term" value="F:cysteine-type peptidase activity"/>
    <property type="evidence" value="ECO:0007669"/>
    <property type="project" value="UniProtKB-KW"/>
</dbReference>
<keyword evidence="1" id="KW-0690">Ribosome biogenesis</keyword>
<keyword evidence="7" id="KW-0689">Ribosomal protein</keyword>
<dbReference type="Gene3D" id="3.30.70.1490">
    <property type="entry name" value="Cysteine protease Prp"/>
    <property type="match status" value="1"/>
</dbReference>
<dbReference type="InterPro" id="IPR036764">
    <property type="entry name" value="Peptidase_Prp_sf"/>
</dbReference>
<dbReference type="RefSeq" id="WP_069725656.1">
    <property type="nucleotide sequence ID" value="NZ_MDCO01000001.1"/>
</dbReference>
<accession>A0A1E5NJ70</accession>
<dbReference type="InterPro" id="IPR007422">
    <property type="entry name" value="Peptidase_Prp"/>
</dbReference>
<dbReference type="GO" id="GO:0005840">
    <property type="term" value="C:ribosome"/>
    <property type="evidence" value="ECO:0007669"/>
    <property type="project" value="UniProtKB-KW"/>
</dbReference>
<dbReference type="EMBL" id="MDCO01000001">
    <property type="protein sequence ID" value="OEJ16208.1"/>
    <property type="molecule type" value="Genomic_DNA"/>
</dbReference>
<comment type="similarity">
    <text evidence="5">Belongs to the Prp family.</text>
</comment>
<evidence type="ECO:0000256" key="5">
    <source>
        <dbReference type="ARBA" id="ARBA00044503"/>
    </source>
</evidence>
<name>A0A1E5NJ70_9SPIR</name>
<reference evidence="7 8" key="1">
    <citation type="submission" date="2016-08" db="EMBL/GenBank/DDBJ databases">
        <title>Characterization and recognition of Brachyspira hampsonii sp. nov., a novel intestinal spirochete that is pathogenic to pigs.</title>
        <authorList>
            <person name="Mirajkar N."/>
            <person name="La T."/>
            <person name="Phillips N."/>
            <person name="Hampson D."/>
            <person name="Gebhart C."/>
        </authorList>
    </citation>
    <scope>NUCLEOTIDE SEQUENCE [LARGE SCALE GENOMIC DNA]</scope>
    <source>
        <strain evidence="7 8">P280/1</strain>
    </source>
</reference>
<keyword evidence="3" id="KW-0378">Hydrolase</keyword>
<keyword evidence="2" id="KW-0645">Protease</keyword>
<evidence type="ECO:0000313" key="8">
    <source>
        <dbReference type="Proteomes" id="UP000095247"/>
    </source>
</evidence>
<proteinExistence type="inferred from homology"/>
<evidence type="ECO:0000256" key="3">
    <source>
        <dbReference type="ARBA" id="ARBA00022801"/>
    </source>
</evidence>
<evidence type="ECO:0000256" key="2">
    <source>
        <dbReference type="ARBA" id="ARBA00022670"/>
    </source>
</evidence>
<evidence type="ECO:0000256" key="6">
    <source>
        <dbReference type="ARBA" id="ARBA00044538"/>
    </source>
</evidence>
<evidence type="ECO:0000256" key="4">
    <source>
        <dbReference type="ARBA" id="ARBA00022807"/>
    </source>
</evidence>